<feature type="region of interest" description="Disordered" evidence="1">
    <location>
        <begin position="40"/>
        <end position="87"/>
    </location>
</feature>
<gene>
    <name evidence="2" type="ORF">C1I92_24915</name>
</gene>
<dbReference type="EMBL" id="POTW01000080">
    <property type="protein sequence ID" value="PZF80637.1"/>
    <property type="molecule type" value="Genomic_DNA"/>
</dbReference>
<comment type="caution">
    <text evidence="2">The sequence shown here is derived from an EMBL/GenBank/DDBJ whole genome shotgun (WGS) entry which is preliminary data.</text>
</comment>
<dbReference type="RefSeq" id="WP_111257346.1">
    <property type="nucleotide sequence ID" value="NZ_POTW01000080.1"/>
</dbReference>
<feature type="compositionally biased region" description="Basic residues" evidence="1">
    <location>
        <begin position="61"/>
        <end position="73"/>
    </location>
</feature>
<evidence type="ECO:0000313" key="2">
    <source>
        <dbReference type="EMBL" id="PZF80637.1"/>
    </source>
</evidence>
<dbReference type="AlphaFoldDB" id="A0A2W2BYD8"/>
<accession>A0A2W2BYD8</accession>
<keyword evidence="3" id="KW-1185">Reference proteome</keyword>
<feature type="compositionally biased region" description="Basic and acidic residues" evidence="1">
    <location>
        <begin position="47"/>
        <end position="56"/>
    </location>
</feature>
<name>A0A2W2BYD8_9ACTN</name>
<evidence type="ECO:0000256" key="1">
    <source>
        <dbReference type="SAM" id="MobiDB-lite"/>
    </source>
</evidence>
<organism evidence="2 3">
    <name type="scientific">Jiangella anatolica</name>
    <dbReference type="NCBI Taxonomy" id="2670374"/>
    <lineage>
        <taxon>Bacteria</taxon>
        <taxon>Bacillati</taxon>
        <taxon>Actinomycetota</taxon>
        <taxon>Actinomycetes</taxon>
        <taxon>Jiangellales</taxon>
        <taxon>Jiangellaceae</taxon>
        <taxon>Jiangella</taxon>
    </lineage>
</organism>
<proteinExistence type="predicted"/>
<protein>
    <submittedName>
        <fullName evidence="2">Uncharacterized protein</fullName>
    </submittedName>
</protein>
<sequence length="87" mass="9332">MRIGWPTGTLTVRDGISSHGGAGPTLVNGQIVHVPTMALHPLAGGDAGRRRADRPAGPHPHQPRRHQHPRRCRPALVNGQIVQLPGR</sequence>
<reference evidence="2 3" key="1">
    <citation type="submission" date="2018-01" db="EMBL/GenBank/DDBJ databases">
        <title>Draft genome sequence of Jiangella sp. GTF31.</title>
        <authorList>
            <person name="Sahin N."/>
            <person name="Ay H."/>
            <person name="Saygin H."/>
        </authorList>
    </citation>
    <scope>NUCLEOTIDE SEQUENCE [LARGE SCALE GENOMIC DNA]</scope>
    <source>
        <strain evidence="2 3">GTF31</strain>
    </source>
</reference>
<dbReference type="Proteomes" id="UP000248764">
    <property type="component" value="Unassembled WGS sequence"/>
</dbReference>
<evidence type="ECO:0000313" key="3">
    <source>
        <dbReference type="Proteomes" id="UP000248764"/>
    </source>
</evidence>